<evidence type="ECO:0000256" key="1">
    <source>
        <dbReference type="ARBA" id="ARBA00004651"/>
    </source>
</evidence>
<evidence type="ECO:0000256" key="2">
    <source>
        <dbReference type="ARBA" id="ARBA00022475"/>
    </source>
</evidence>
<comment type="subcellular location">
    <subcellularLocation>
        <location evidence="1">Cell membrane</location>
        <topology evidence="1">Multi-pass membrane protein</topology>
    </subcellularLocation>
</comment>
<dbReference type="PANTHER" id="PTHR30509:SF9">
    <property type="entry name" value="MULTIDRUG RESISTANCE PROTEIN MDTO"/>
    <property type="match status" value="1"/>
</dbReference>
<dbReference type="STRING" id="1159016.SAMN02927937_02588"/>
<evidence type="ECO:0000256" key="3">
    <source>
        <dbReference type="ARBA" id="ARBA00022692"/>
    </source>
</evidence>
<reference evidence="10 11" key="1">
    <citation type="submission" date="2016-10" db="EMBL/GenBank/DDBJ databases">
        <authorList>
            <person name="de Groot N.N."/>
        </authorList>
    </citation>
    <scope>NUCLEOTIDE SEQUENCE [LARGE SCALE GENOMIC DNA]</scope>
    <source>
        <strain evidence="10 11">CGMCC 1.10825</strain>
    </source>
</reference>
<evidence type="ECO:0000259" key="9">
    <source>
        <dbReference type="Pfam" id="PF13515"/>
    </source>
</evidence>
<keyword evidence="2" id="KW-1003">Cell membrane</keyword>
<dbReference type="RefSeq" id="WP_091101912.1">
    <property type="nucleotide sequence ID" value="NZ_FNXE01000049.1"/>
</dbReference>
<feature type="transmembrane region" description="Helical" evidence="7">
    <location>
        <begin position="86"/>
        <end position="104"/>
    </location>
</feature>
<evidence type="ECO:0000313" key="10">
    <source>
        <dbReference type="EMBL" id="SEH99101.1"/>
    </source>
</evidence>
<keyword evidence="11" id="KW-1185">Reference proteome</keyword>
<accession>A0A1H6MMJ5</accession>
<evidence type="ECO:0000256" key="7">
    <source>
        <dbReference type="SAM" id="Phobius"/>
    </source>
</evidence>
<evidence type="ECO:0000256" key="5">
    <source>
        <dbReference type="ARBA" id="ARBA00023136"/>
    </source>
</evidence>
<dbReference type="PANTHER" id="PTHR30509">
    <property type="entry name" value="P-HYDROXYBENZOIC ACID EFFLUX PUMP SUBUNIT-RELATED"/>
    <property type="match status" value="1"/>
</dbReference>
<evidence type="ECO:0000256" key="4">
    <source>
        <dbReference type="ARBA" id="ARBA00022989"/>
    </source>
</evidence>
<feature type="transmembrane region" description="Helical" evidence="7">
    <location>
        <begin position="517"/>
        <end position="535"/>
    </location>
</feature>
<dbReference type="AlphaFoldDB" id="A0A1H6MMJ5"/>
<dbReference type="GO" id="GO:0005886">
    <property type="term" value="C:plasma membrane"/>
    <property type="evidence" value="ECO:0007669"/>
    <property type="project" value="UniProtKB-SubCell"/>
</dbReference>
<evidence type="ECO:0000256" key="6">
    <source>
        <dbReference type="ARBA" id="ARBA00043993"/>
    </source>
</evidence>
<dbReference type="EMBL" id="FNXE01000049">
    <property type="protein sequence ID" value="SEH99101.1"/>
    <property type="molecule type" value="Genomic_DNA"/>
</dbReference>
<dbReference type="OrthoDB" id="8670769at2"/>
<feature type="transmembrane region" description="Helical" evidence="7">
    <location>
        <begin position="487"/>
        <end position="505"/>
    </location>
</feature>
<dbReference type="Pfam" id="PF13515">
    <property type="entry name" value="FUSC_2"/>
    <property type="match status" value="1"/>
</dbReference>
<feature type="domain" description="Integral membrane bound transporter" evidence="9">
    <location>
        <begin position="407"/>
        <end position="529"/>
    </location>
</feature>
<feature type="domain" description="Integral membrane protein YccS N-terminal" evidence="8">
    <location>
        <begin position="69"/>
        <end position="319"/>
    </location>
</feature>
<name>A0A1H6MMJ5_9FLAO</name>
<keyword evidence="3 7" id="KW-0812">Transmembrane</keyword>
<organism evidence="10 11">
    <name type="scientific">Paenimyroides marinum</name>
    <dbReference type="NCBI Taxonomy" id="1159016"/>
    <lineage>
        <taxon>Bacteria</taxon>
        <taxon>Pseudomonadati</taxon>
        <taxon>Bacteroidota</taxon>
        <taxon>Flavobacteriia</taxon>
        <taxon>Flavobacteriales</taxon>
        <taxon>Flavobacteriaceae</taxon>
        <taxon>Paenimyroides</taxon>
    </lineage>
</organism>
<sequence>MFDKFILKFGDNQFYNAIKITFTAIVSFFIFYSSADFTAAFTVTLGALLCAPIDISSNFKHKVIGLLMVSVLIPVLSFILTYTYNYFWIFVPVFCVLVFFSAFISLYGLRANLLSFTLLLTISLSFIHHDKPEILLTNCLYLLLGGLFYTFVSILFYFIKPNRYINLEVAECIEITGDYLDLRAQLWQKDADRENINRQMLQKQIRINELHEHIREYLVYNKARTLNSNNNRKLLVALTSLVEILELSMANTFNHQEFIDFFKGDEAVLDEYRMLAKNFSITLKRLAFNIKTNKKHHSKMSLLNDFKKLKFKMNEFLEHQNIPVYDENAVNISNLLFYADKQIEKIKGLERVYKERVNADELRGKYRDLEKFFTPEHYRLKTLTAHLNFKSSTFRYSLRLTLTMFIGLIIGKIFDFQNAYWILLTIVVIMRPGYGLTKQRSTHRIIGTVIGGILGITALILISNNVVLSILAIIAMLLGYWFSGIDYKVGVTFVTFYVILIYGLLTNNAESHLVFRILDTVIGALLAFFATRFVWPTWELYSVHTYLEKSLRVIKLYIIEVKYYYIKKGEPPTSYKLARKNAFIEVGNLMASFQRMIQEPKTKQINRAELYELTVLNQTLVSSAASIGTYIQFHKTTEASDAFKLVMDYVNNNLSQALHNLDFEAEITSDTEEDFKISMGQLKAIRRQEVEKMDIDDALKIQKLEESQLIIDQLIWMSNLSEKIEKLTLKIK</sequence>
<keyword evidence="4 7" id="KW-1133">Transmembrane helix</keyword>
<comment type="similarity">
    <text evidence="6">Belongs to the YccS/YhfK family.</text>
</comment>
<evidence type="ECO:0000259" key="8">
    <source>
        <dbReference type="Pfam" id="PF12805"/>
    </source>
</evidence>
<dbReference type="InterPro" id="IPR049453">
    <property type="entry name" value="Memb_transporter_dom"/>
</dbReference>
<feature type="transmembrane region" description="Helical" evidence="7">
    <location>
        <begin position="140"/>
        <end position="159"/>
    </location>
</feature>
<gene>
    <name evidence="10" type="ORF">SAMN02927937_02588</name>
</gene>
<keyword evidence="5 7" id="KW-0472">Membrane</keyword>
<dbReference type="InterPro" id="IPR032692">
    <property type="entry name" value="YccS_N"/>
</dbReference>
<evidence type="ECO:0000313" key="11">
    <source>
        <dbReference type="Proteomes" id="UP000199634"/>
    </source>
</evidence>
<proteinExistence type="inferred from homology"/>
<dbReference type="Proteomes" id="UP000199634">
    <property type="component" value="Unassembled WGS sequence"/>
</dbReference>
<protein>
    <submittedName>
        <fullName evidence="10">Uncharacterized membrane protein YccC</fullName>
    </submittedName>
</protein>
<feature type="transmembrane region" description="Helical" evidence="7">
    <location>
        <begin position="20"/>
        <end position="51"/>
    </location>
</feature>
<feature type="transmembrane region" description="Helical" evidence="7">
    <location>
        <begin position="449"/>
        <end position="481"/>
    </location>
</feature>
<dbReference type="Pfam" id="PF12805">
    <property type="entry name" value="FUSC-like"/>
    <property type="match status" value="1"/>
</dbReference>
<feature type="transmembrane region" description="Helical" evidence="7">
    <location>
        <begin position="63"/>
        <end position="80"/>
    </location>
</feature>